<accession>A0A9W5TUW1</accession>
<feature type="binding site" evidence="3">
    <location>
        <position position="323"/>
    </location>
    <ligand>
        <name>CTP</name>
        <dbReference type="ChEBI" id="CHEBI:37563"/>
    </ligand>
</feature>
<dbReference type="InterPro" id="IPR036551">
    <property type="entry name" value="Flavin_trans-like"/>
</dbReference>
<organism evidence="7 8">
    <name type="scientific">Lentibacillus populi</name>
    <dbReference type="NCBI Taxonomy" id="1827502"/>
    <lineage>
        <taxon>Bacteria</taxon>
        <taxon>Bacillati</taxon>
        <taxon>Bacillota</taxon>
        <taxon>Bacilli</taxon>
        <taxon>Bacillales</taxon>
        <taxon>Bacillaceae</taxon>
        <taxon>Lentibacillus</taxon>
    </lineage>
</organism>
<dbReference type="RefSeq" id="WP_088050981.1">
    <property type="nucleotide sequence ID" value="NZ_BMJD01000002.1"/>
</dbReference>
<evidence type="ECO:0000313" key="8">
    <source>
        <dbReference type="Proteomes" id="UP000621492"/>
    </source>
</evidence>
<comment type="pathway">
    <text evidence="3 4">Cofactor biosynthesis; coenzyme A biosynthesis; CoA from (R)-pantothenate: step 3/5.</text>
</comment>
<keyword evidence="1 3" id="KW-0210">Decarboxylase</keyword>
<dbReference type="Pfam" id="PF02441">
    <property type="entry name" value="Flavoprotein"/>
    <property type="match status" value="1"/>
</dbReference>
<dbReference type="SUPFAM" id="SSF102645">
    <property type="entry name" value="CoaB-like"/>
    <property type="match status" value="1"/>
</dbReference>
<dbReference type="GO" id="GO:0004632">
    <property type="term" value="F:phosphopantothenate--cysteine ligase activity"/>
    <property type="evidence" value="ECO:0007669"/>
    <property type="project" value="UniProtKB-UniRule"/>
</dbReference>
<feature type="region of interest" description="Phosphopantothenoylcysteine decarboxylase" evidence="3">
    <location>
        <begin position="1"/>
        <end position="189"/>
    </location>
</feature>
<dbReference type="Gene3D" id="3.40.50.1950">
    <property type="entry name" value="Flavin prenyltransferase-like"/>
    <property type="match status" value="1"/>
</dbReference>
<sequence length="402" mass="44222">MLQNKNILLGVSGGIAVYKACALTSKLTQAGANVKVMMTENATKFVSPLTFQALSRNPVYTDTFDEKDVRKIAHIDVADWADIVIIAPATANIIGKLANGIADDMLSTTLLATQASVYIAPAMNVHMYAHPAVMQNMQRLEKWGYHFIEPGSGYLACGYVGKGRLEEPESIIETVKTHQDKNKILAGKKVLISAGPTREQIDPVRFFTNHSSGKMGFALAEAAADLGAEVTLVAGPTDMELVNKQIKRINITTAEEMYHAMHHNFLTSDIVIKAAAVADYRPKQVYEEKMKKQDGVWKIEMERTKDILQSLGEAKTGQFLVGFAAETENALEYGMKKLQKKRLDAVVINDVSTAGAGFGGDTNIATYLNKHMEKEEIALSSKRDMADKIMMLIDRDMKDESK</sequence>
<feature type="binding site" evidence="3">
    <location>
        <position position="337"/>
    </location>
    <ligand>
        <name>CTP</name>
        <dbReference type="ChEBI" id="CHEBI:37563"/>
    </ligand>
</feature>
<feature type="binding site" evidence="3">
    <location>
        <position position="289"/>
    </location>
    <ligand>
        <name>CTP</name>
        <dbReference type="ChEBI" id="CHEBI:37563"/>
    </ligand>
</feature>
<comment type="catalytic activity">
    <reaction evidence="3 4">
        <text>N-[(R)-4-phosphopantothenoyl]-L-cysteine + H(+) = (R)-4'-phosphopantetheine + CO2</text>
        <dbReference type="Rhea" id="RHEA:16793"/>
        <dbReference type="ChEBI" id="CHEBI:15378"/>
        <dbReference type="ChEBI" id="CHEBI:16526"/>
        <dbReference type="ChEBI" id="CHEBI:59458"/>
        <dbReference type="ChEBI" id="CHEBI:61723"/>
        <dbReference type="EC" id="4.1.1.36"/>
    </reaction>
</comment>
<evidence type="ECO:0000259" key="5">
    <source>
        <dbReference type="Pfam" id="PF02441"/>
    </source>
</evidence>
<dbReference type="HAMAP" id="MF_02225">
    <property type="entry name" value="CoaBC"/>
    <property type="match status" value="1"/>
</dbReference>
<keyword evidence="3" id="KW-0460">Magnesium</keyword>
<dbReference type="AlphaFoldDB" id="A0A9W5TUW1"/>
<dbReference type="Gene3D" id="3.40.50.10300">
    <property type="entry name" value="CoaB-like"/>
    <property type="match status" value="1"/>
</dbReference>
<proteinExistence type="inferred from homology"/>
<comment type="similarity">
    <text evidence="3 4">In the C-terminal section; belongs to the PPC synthetase family.</text>
</comment>
<keyword evidence="2 3" id="KW-0456">Lyase</keyword>
<dbReference type="GO" id="GO:0015937">
    <property type="term" value="P:coenzyme A biosynthetic process"/>
    <property type="evidence" value="ECO:0007669"/>
    <property type="project" value="UniProtKB-UniRule"/>
</dbReference>
<comment type="caution">
    <text evidence="7">The sequence shown here is derived from an EMBL/GenBank/DDBJ whole genome shotgun (WGS) entry which is preliminary data.</text>
</comment>
<comment type="cofactor">
    <cofactor evidence="3">
        <name>FMN</name>
        <dbReference type="ChEBI" id="CHEBI:58210"/>
    </cofactor>
    <text evidence="3">Binds 1 FMN per subunit.</text>
</comment>
<gene>
    <name evidence="7" type="primary">dfp</name>
    <name evidence="3" type="synonym">coaBC</name>
    <name evidence="7" type="ORF">GCM10011409_03780</name>
</gene>
<protein>
    <recommendedName>
        <fullName evidence="3">Coenzyme A biosynthesis bifunctional protein CoaBC</fullName>
    </recommendedName>
    <alternativeName>
        <fullName evidence="3">DNA/pantothenate metabolism flavoprotein</fullName>
    </alternativeName>
    <alternativeName>
        <fullName evidence="3">Phosphopantothenoylcysteine synthetase/decarboxylase</fullName>
        <shortName evidence="3">PPCS-PPCDC</shortName>
    </alternativeName>
    <domain>
        <recommendedName>
            <fullName evidence="3">Phosphopantothenoylcysteine decarboxylase</fullName>
            <shortName evidence="3">PPC decarboxylase</shortName>
            <shortName evidence="3">PPC-DC</shortName>
            <ecNumber evidence="3">4.1.1.36</ecNumber>
        </recommendedName>
        <alternativeName>
            <fullName evidence="3">CoaC</fullName>
        </alternativeName>
    </domain>
    <domain>
        <recommendedName>
            <fullName evidence="3">Phosphopantothenate--cysteine ligase</fullName>
            <ecNumber evidence="3">6.3.2.5</ecNumber>
        </recommendedName>
        <alternativeName>
            <fullName evidence="3">CoaB</fullName>
        </alternativeName>
        <alternativeName>
            <fullName evidence="3">Phosphopantothenoylcysteine synthetase</fullName>
            <shortName evidence="3">PPC synthetase</shortName>
            <shortName evidence="3">PPC-S</shortName>
        </alternativeName>
    </domain>
</protein>
<dbReference type="GO" id="GO:0015941">
    <property type="term" value="P:pantothenate catabolic process"/>
    <property type="evidence" value="ECO:0007669"/>
    <property type="project" value="InterPro"/>
</dbReference>
<keyword evidence="3" id="KW-0511">Multifunctional enzyme</keyword>
<comment type="catalytic activity">
    <reaction evidence="3 4">
        <text>(R)-4'-phosphopantothenate + L-cysteine + CTP = N-[(R)-4-phosphopantothenoyl]-L-cysteine + CMP + diphosphate + H(+)</text>
        <dbReference type="Rhea" id="RHEA:19397"/>
        <dbReference type="ChEBI" id="CHEBI:10986"/>
        <dbReference type="ChEBI" id="CHEBI:15378"/>
        <dbReference type="ChEBI" id="CHEBI:33019"/>
        <dbReference type="ChEBI" id="CHEBI:35235"/>
        <dbReference type="ChEBI" id="CHEBI:37563"/>
        <dbReference type="ChEBI" id="CHEBI:59458"/>
        <dbReference type="ChEBI" id="CHEBI:60377"/>
        <dbReference type="EC" id="6.3.2.5"/>
    </reaction>
</comment>
<dbReference type="EMBL" id="BMJD01000002">
    <property type="protein sequence ID" value="GGB29704.1"/>
    <property type="molecule type" value="Genomic_DNA"/>
</dbReference>
<name>A0A9W5TUW1_9BACI</name>
<feature type="active site" description="Proton donor" evidence="3">
    <location>
        <position position="157"/>
    </location>
</feature>
<dbReference type="InterPro" id="IPR035929">
    <property type="entry name" value="CoaB-like_sf"/>
</dbReference>
<dbReference type="SUPFAM" id="SSF52507">
    <property type="entry name" value="Homo-oligomeric flavin-containing Cys decarboxylases, HFCD"/>
    <property type="match status" value="1"/>
</dbReference>
<reference evidence="7" key="1">
    <citation type="journal article" date="2014" name="Int. J. Syst. Evol. Microbiol.">
        <title>Complete genome sequence of Corynebacterium casei LMG S-19264T (=DSM 44701T), isolated from a smear-ripened cheese.</title>
        <authorList>
            <consortium name="US DOE Joint Genome Institute (JGI-PGF)"/>
            <person name="Walter F."/>
            <person name="Albersmeier A."/>
            <person name="Kalinowski J."/>
            <person name="Ruckert C."/>
        </authorList>
    </citation>
    <scope>NUCLEOTIDE SEQUENCE</scope>
    <source>
        <strain evidence="7">CGMCC 1.15454</strain>
    </source>
</reference>
<dbReference type="InterPro" id="IPR005252">
    <property type="entry name" value="CoaBC"/>
</dbReference>
<reference evidence="7" key="2">
    <citation type="submission" date="2020-09" db="EMBL/GenBank/DDBJ databases">
        <authorList>
            <person name="Sun Q."/>
            <person name="Zhou Y."/>
        </authorList>
    </citation>
    <scope>NUCLEOTIDE SEQUENCE</scope>
    <source>
        <strain evidence="7">CGMCC 1.15454</strain>
    </source>
</reference>
<evidence type="ECO:0000256" key="2">
    <source>
        <dbReference type="ARBA" id="ARBA00023239"/>
    </source>
</evidence>
<comment type="function">
    <text evidence="3">Catalyzes two sequential steps in the biosynthesis of coenzyme A. In the first step cysteine is conjugated to 4'-phosphopantothenate to form 4-phosphopantothenoylcysteine. In the second step the latter compound is decarboxylated to form 4'-phosphopantotheine.</text>
</comment>
<comment type="caution">
    <text evidence="3">Lacks conserved residue(s) required for the propagation of feature annotation.</text>
</comment>
<dbReference type="InterPro" id="IPR007085">
    <property type="entry name" value="DNA/pantothenate-metab_flavo_C"/>
</dbReference>
<keyword evidence="3 4" id="KW-0436">Ligase</keyword>
<keyword evidence="3 4" id="KW-0285">Flavoprotein</keyword>
<dbReference type="PANTHER" id="PTHR14359">
    <property type="entry name" value="HOMO-OLIGOMERIC FLAVIN CONTAINING CYS DECARBOXYLASE FAMILY"/>
    <property type="match status" value="1"/>
</dbReference>
<dbReference type="NCBIfam" id="TIGR00521">
    <property type="entry name" value="coaBC_dfp"/>
    <property type="match status" value="1"/>
</dbReference>
<dbReference type="Proteomes" id="UP000621492">
    <property type="component" value="Unassembled WGS sequence"/>
</dbReference>
<evidence type="ECO:0000313" key="7">
    <source>
        <dbReference type="EMBL" id="GGB29704.1"/>
    </source>
</evidence>
<evidence type="ECO:0000256" key="4">
    <source>
        <dbReference type="RuleBase" id="RU364078"/>
    </source>
</evidence>
<dbReference type="EC" id="6.3.2.5" evidence="3"/>
<dbReference type="GO" id="GO:0004633">
    <property type="term" value="F:phosphopantothenoylcysteine decarboxylase activity"/>
    <property type="evidence" value="ECO:0007669"/>
    <property type="project" value="UniProtKB-UniRule"/>
</dbReference>
<comment type="similarity">
    <text evidence="3 4">In the N-terminal section; belongs to the HFCD (homo-oligomeric flavin containing Cys decarboxylase) superfamily.</text>
</comment>
<dbReference type="GO" id="GO:0046872">
    <property type="term" value="F:metal ion binding"/>
    <property type="evidence" value="ECO:0007669"/>
    <property type="project" value="UniProtKB-KW"/>
</dbReference>
<dbReference type="GO" id="GO:0010181">
    <property type="term" value="F:FMN binding"/>
    <property type="evidence" value="ECO:0007669"/>
    <property type="project" value="UniProtKB-UniRule"/>
</dbReference>
<dbReference type="PANTHER" id="PTHR14359:SF6">
    <property type="entry name" value="PHOSPHOPANTOTHENOYLCYSTEINE DECARBOXYLASE"/>
    <property type="match status" value="1"/>
</dbReference>
<dbReference type="EC" id="4.1.1.36" evidence="3"/>
<feature type="region of interest" description="Phosphopantothenate--cysteine ligase" evidence="3">
    <location>
        <begin position="190"/>
        <end position="402"/>
    </location>
</feature>
<keyword evidence="3 4" id="KW-0288">FMN</keyword>
<dbReference type="GO" id="GO:0071513">
    <property type="term" value="C:phosphopantothenoylcysteine decarboxylase complex"/>
    <property type="evidence" value="ECO:0007669"/>
    <property type="project" value="TreeGrafter"/>
</dbReference>
<comment type="cofactor">
    <cofactor evidence="3">
        <name>Mg(2+)</name>
        <dbReference type="ChEBI" id="CHEBI:18420"/>
    </cofactor>
</comment>
<comment type="function">
    <text evidence="4">Catalyzes two steps in the biosynthesis of coenzyme A. In the first step cysteine is conjugated to 4'-phosphopantothenate to form 4-phosphopantothenoylcysteine, in the latter compound is decarboxylated to form 4'-phosphopantotheine.</text>
</comment>
<feature type="binding site" evidence="3">
    <location>
        <position position="279"/>
    </location>
    <ligand>
        <name>CTP</name>
        <dbReference type="ChEBI" id="CHEBI:37563"/>
    </ligand>
</feature>
<evidence type="ECO:0000256" key="1">
    <source>
        <dbReference type="ARBA" id="ARBA00022793"/>
    </source>
</evidence>
<feature type="domain" description="DNA/pantothenate metabolism flavoprotein C-terminal" evidence="6">
    <location>
        <begin position="185"/>
        <end position="393"/>
    </location>
</feature>
<evidence type="ECO:0000259" key="6">
    <source>
        <dbReference type="Pfam" id="PF04127"/>
    </source>
</evidence>
<keyword evidence="8" id="KW-1185">Reference proteome</keyword>
<comment type="pathway">
    <text evidence="3 4">Cofactor biosynthesis; coenzyme A biosynthesis; CoA from (R)-pantothenate: step 2/5.</text>
</comment>
<dbReference type="InterPro" id="IPR003382">
    <property type="entry name" value="Flavoprotein"/>
</dbReference>
<keyword evidence="3" id="KW-0479">Metal-binding</keyword>
<dbReference type="Pfam" id="PF04127">
    <property type="entry name" value="DFP"/>
    <property type="match status" value="1"/>
</dbReference>
<feature type="binding site" evidence="3">
    <location>
        <position position="341"/>
    </location>
    <ligand>
        <name>CTP</name>
        <dbReference type="ChEBI" id="CHEBI:37563"/>
    </ligand>
</feature>
<feature type="domain" description="Flavoprotein" evidence="5">
    <location>
        <begin position="5"/>
        <end position="176"/>
    </location>
</feature>
<evidence type="ECO:0000256" key="3">
    <source>
        <dbReference type="HAMAP-Rule" id="MF_02225"/>
    </source>
</evidence>